<gene>
    <name evidence="1" type="ORF">MYCIT1_LOCUS31887</name>
</gene>
<name>A0AAD2HTY8_9AGAR</name>
<keyword evidence="2" id="KW-1185">Reference proteome</keyword>
<organism evidence="1 2">
    <name type="scientific">Mycena citricolor</name>
    <dbReference type="NCBI Taxonomy" id="2018698"/>
    <lineage>
        <taxon>Eukaryota</taxon>
        <taxon>Fungi</taxon>
        <taxon>Dikarya</taxon>
        <taxon>Basidiomycota</taxon>
        <taxon>Agaricomycotina</taxon>
        <taxon>Agaricomycetes</taxon>
        <taxon>Agaricomycetidae</taxon>
        <taxon>Agaricales</taxon>
        <taxon>Marasmiineae</taxon>
        <taxon>Mycenaceae</taxon>
        <taxon>Mycena</taxon>
    </lineage>
</organism>
<protein>
    <submittedName>
        <fullName evidence="1">Uncharacterized protein</fullName>
    </submittedName>
</protein>
<dbReference type="Proteomes" id="UP001295794">
    <property type="component" value="Unassembled WGS sequence"/>
</dbReference>
<reference evidence="1" key="1">
    <citation type="submission" date="2023-11" db="EMBL/GenBank/DDBJ databases">
        <authorList>
            <person name="De Vega J J."/>
            <person name="De Vega J J."/>
        </authorList>
    </citation>
    <scope>NUCLEOTIDE SEQUENCE</scope>
</reference>
<evidence type="ECO:0000313" key="2">
    <source>
        <dbReference type="Proteomes" id="UP001295794"/>
    </source>
</evidence>
<dbReference type="AlphaFoldDB" id="A0AAD2HTY8"/>
<comment type="caution">
    <text evidence="1">The sequence shown here is derived from an EMBL/GenBank/DDBJ whole genome shotgun (WGS) entry which is preliminary data.</text>
</comment>
<accession>A0AAD2HTY8</accession>
<sequence>MIMGLLQNVSARPLAAMAVDSANSGWTVDGNNYGWHVDGNNYGWIIRGGSLQQS</sequence>
<dbReference type="EMBL" id="CAVNYO010000442">
    <property type="protein sequence ID" value="CAK5281044.1"/>
    <property type="molecule type" value="Genomic_DNA"/>
</dbReference>
<evidence type="ECO:0000313" key="1">
    <source>
        <dbReference type="EMBL" id="CAK5281044.1"/>
    </source>
</evidence>
<proteinExistence type="predicted"/>